<name>A0A0C5V9J1_9GAMM</name>
<gene>
    <name evidence="1" type="ORF">YC6258_03999</name>
</gene>
<reference evidence="1 2" key="1">
    <citation type="submission" date="2014-01" db="EMBL/GenBank/DDBJ databases">
        <title>Full genme sequencing of cellulolytic bacterium Gynuella sunshinyii YC6258T gen. nov., sp. nov.</title>
        <authorList>
            <person name="Khan H."/>
            <person name="Chung E.J."/>
            <person name="Chung Y.R."/>
        </authorList>
    </citation>
    <scope>NUCLEOTIDE SEQUENCE [LARGE SCALE GENOMIC DNA]</scope>
    <source>
        <strain evidence="1 2">YC6258</strain>
    </source>
</reference>
<dbReference type="HOGENOM" id="CLU_3234253_0_0_6"/>
<accession>A0A0C5V9J1</accession>
<dbReference type="Proteomes" id="UP000032266">
    <property type="component" value="Chromosome"/>
</dbReference>
<evidence type="ECO:0000313" key="2">
    <source>
        <dbReference type="Proteomes" id="UP000032266"/>
    </source>
</evidence>
<dbReference type="AlphaFoldDB" id="A0A0C5V9J1"/>
<dbReference type="KEGG" id="gsn:YC6258_03999"/>
<protein>
    <submittedName>
        <fullName evidence="1">Uncharacterized protein</fullName>
    </submittedName>
</protein>
<evidence type="ECO:0000313" key="1">
    <source>
        <dbReference type="EMBL" id="AJQ96035.1"/>
    </source>
</evidence>
<proteinExistence type="predicted"/>
<keyword evidence="2" id="KW-1185">Reference proteome</keyword>
<dbReference type="EMBL" id="CP007142">
    <property type="protein sequence ID" value="AJQ96035.1"/>
    <property type="molecule type" value="Genomic_DNA"/>
</dbReference>
<organism evidence="1 2">
    <name type="scientific">Gynuella sunshinyii YC6258</name>
    <dbReference type="NCBI Taxonomy" id="1445510"/>
    <lineage>
        <taxon>Bacteria</taxon>
        <taxon>Pseudomonadati</taxon>
        <taxon>Pseudomonadota</taxon>
        <taxon>Gammaproteobacteria</taxon>
        <taxon>Oceanospirillales</taxon>
        <taxon>Saccharospirillaceae</taxon>
        <taxon>Gynuella</taxon>
    </lineage>
</organism>
<sequence>MYDFIRNSSTLKKHDLKCHIKQRPSKHPFEKILSFHVNLIKTK</sequence>